<dbReference type="InterPro" id="IPR050109">
    <property type="entry name" value="HTH-type_TetR-like_transc_reg"/>
</dbReference>
<protein>
    <submittedName>
        <fullName evidence="6">TetR family transcriptional regulator</fullName>
    </submittedName>
</protein>
<gene>
    <name evidence="6" type="ORF">DFR67_107228</name>
</gene>
<evidence type="ECO:0000259" key="5">
    <source>
        <dbReference type="PROSITE" id="PS50977"/>
    </source>
</evidence>
<dbReference type="SUPFAM" id="SSF46689">
    <property type="entry name" value="Homeodomain-like"/>
    <property type="match status" value="1"/>
</dbReference>
<feature type="DNA-binding region" description="H-T-H motif" evidence="4">
    <location>
        <begin position="35"/>
        <end position="54"/>
    </location>
</feature>
<evidence type="ECO:0000313" key="6">
    <source>
        <dbReference type="EMBL" id="PYE16983.1"/>
    </source>
</evidence>
<dbReference type="OrthoDB" id="4726108at2"/>
<name>A0A318RPJ6_WILLI</name>
<dbReference type="InterPro" id="IPR009057">
    <property type="entry name" value="Homeodomain-like_sf"/>
</dbReference>
<keyword evidence="7" id="KW-1185">Reference proteome</keyword>
<dbReference type="Pfam" id="PF00440">
    <property type="entry name" value="TetR_N"/>
    <property type="match status" value="1"/>
</dbReference>
<keyword evidence="2 4" id="KW-0238">DNA-binding</keyword>
<dbReference type="PANTHER" id="PTHR30055:SF234">
    <property type="entry name" value="HTH-TYPE TRANSCRIPTIONAL REGULATOR BETI"/>
    <property type="match status" value="1"/>
</dbReference>
<dbReference type="PRINTS" id="PR00455">
    <property type="entry name" value="HTHTETR"/>
</dbReference>
<dbReference type="GO" id="GO:0003700">
    <property type="term" value="F:DNA-binding transcription factor activity"/>
    <property type="evidence" value="ECO:0007669"/>
    <property type="project" value="TreeGrafter"/>
</dbReference>
<keyword evidence="1" id="KW-0805">Transcription regulation</keyword>
<keyword evidence="3" id="KW-0804">Transcription</keyword>
<proteinExistence type="predicted"/>
<dbReference type="AlphaFoldDB" id="A0A318RPJ6"/>
<organism evidence="6 7">
    <name type="scientific">Williamsia limnetica</name>
    <dbReference type="NCBI Taxonomy" id="882452"/>
    <lineage>
        <taxon>Bacteria</taxon>
        <taxon>Bacillati</taxon>
        <taxon>Actinomycetota</taxon>
        <taxon>Actinomycetes</taxon>
        <taxon>Mycobacteriales</taxon>
        <taxon>Nocardiaceae</taxon>
        <taxon>Williamsia</taxon>
    </lineage>
</organism>
<evidence type="ECO:0000313" key="7">
    <source>
        <dbReference type="Proteomes" id="UP000247591"/>
    </source>
</evidence>
<feature type="domain" description="HTH tetR-type" evidence="5">
    <location>
        <begin position="12"/>
        <end position="72"/>
    </location>
</feature>
<dbReference type="GO" id="GO:0000976">
    <property type="term" value="F:transcription cis-regulatory region binding"/>
    <property type="evidence" value="ECO:0007669"/>
    <property type="project" value="TreeGrafter"/>
</dbReference>
<dbReference type="Proteomes" id="UP000247591">
    <property type="component" value="Unassembled WGS sequence"/>
</dbReference>
<dbReference type="EMBL" id="QJSP01000007">
    <property type="protein sequence ID" value="PYE16983.1"/>
    <property type="molecule type" value="Genomic_DNA"/>
</dbReference>
<sequence length="210" mass="23280">MKLSEAKHPKSAVTRQAFLDAARDVFERKGYSGTQVKDITDRLSVARGSFYYYFRDKRHIFIELGTVTTRETADAVRALELIEIGADKSAFEAWVRQLFDYLDRTGAFSIRSVDDSPPDARFQAAVARVHAETAGVIGRELERLSGRSLSDPATSGVCVMAMLERSWFLARNTKAQMTREGTIAAITDLIYAMVGPARVESSPVSARVAH</sequence>
<evidence type="ECO:0000256" key="4">
    <source>
        <dbReference type="PROSITE-ProRule" id="PRU00335"/>
    </source>
</evidence>
<comment type="caution">
    <text evidence="6">The sequence shown here is derived from an EMBL/GenBank/DDBJ whole genome shotgun (WGS) entry which is preliminary data.</text>
</comment>
<dbReference type="PROSITE" id="PS50977">
    <property type="entry name" value="HTH_TETR_2"/>
    <property type="match status" value="1"/>
</dbReference>
<dbReference type="Gene3D" id="1.10.357.10">
    <property type="entry name" value="Tetracycline Repressor, domain 2"/>
    <property type="match status" value="1"/>
</dbReference>
<dbReference type="RefSeq" id="WP_158539959.1">
    <property type="nucleotide sequence ID" value="NZ_QJSP01000007.1"/>
</dbReference>
<evidence type="ECO:0000256" key="3">
    <source>
        <dbReference type="ARBA" id="ARBA00023163"/>
    </source>
</evidence>
<evidence type="ECO:0000256" key="2">
    <source>
        <dbReference type="ARBA" id="ARBA00023125"/>
    </source>
</evidence>
<reference evidence="6 7" key="1">
    <citation type="submission" date="2018-06" db="EMBL/GenBank/DDBJ databases">
        <title>Genomic Encyclopedia of Type Strains, Phase IV (KMG-IV): sequencing the most valuable type-strain genomes for metagenomic binning, comparative biology and taxonomic classification.</title>
        <authorList>
            <person name="Goeker M."/>
        </authorList>
    </citation>
    <scope>NUCLEOTIDE SEQUENCE [LARGE SCALE GENOMIC DNA]</scope>
    <source>
        <strain evidence="6 7">DSM 45521</strain>
    </source>
</reference>
<dbReference type="InterPro" id="IPR001647">
    <property type="entry name" value="HTH_TetR"/>
</dbReference>
<evidence type="ECO:0000256" key="1">
    <source>
        <dbReference type="ARBA" id="ARBA00023015"/>
    </source>
</evidence>
<accession>A0A318RPJ6</accession>
<dbReference type="PANTHER" id="PTHR30055">
    <property type="entry name" value="HTH-TYPE TRANSCRIPTIONAL REGULATOR RUTR"/>
    <property type="match status" value="1"/>
</dbReference>